<dbReference type="HOGENOM" id="CLU_2960362_0_0_1"/>
<protein>
    <submittedName>
        <fullName evidence="1">Uncharacterized protein</fullName>
    </submittedName>
</protein>
<proteinExistence type="predicted"/>
<dbReference type="RefSeq" id="XP_007671623.1">
    <property type="nucleotide sequence ID" value="XM_007673433.1"/>
</dbReference>
<dbReference type="AlphaFoldDB" id="M2N8G8"/>
<dbReference type="Proteomes" id="UP000011761">
    <property type="component" value="Unassembled WGS sequence"/>
</dbReference>
<organism evidence="1 2">
    <name type="scientific">Baudoinia panamericana (strain UAMH 10762)</name>
    <name type="common">Angels' share fungus</name>
    <name type="synonym">Baudoinia compniacensis (strain UAMH 10762)</name>
    <dbReference type="NCBI Taxonomy" id="717646"/>
    <lineage>
        <taxon>Eukaryota</taxon>
        <taxon>Fungi</taxon>
        <taxon>Dikarya</taxon>
        <taxon>Ascomycota</taxon>
        <taxon>Pezizomycotina</taxon>
        <taxon>Dothideomycetes</taxon>
        <taxon>Dothideomycetidae</taxon>
        <taxon>Mycosphaerellales</taxon>
        <taxon>Teratosphaeriaceae</taxon>
        <taxon>Baudoinia</taxon>
    </lineage>
</organism>
<name>M2N8G8_BAUPA</name>
<evidence type="ECO:0000313" key="2">
    <source>
        <dbReference type="Proteomes" id="UP000011761"/>
    </source>
</evidence>
<gene>
    <name evidence="1" type="ORF">BAUCODRAFT_28797</name>
</gene>
<dbReference type="GeneID" id="19110780"/>
<dbReference type="KEGG" id="bcom:BAUCODRAFT_28797"/>
<evidence type="ECO:0000313" key="1">
    <source>
        <dbReference type="EMBL" id="EMD00439.1"/>
    </source>
</evidence>
<sequence>MVSCAFATIQHICTVIGALGVCIVQSYSAFGPHHDQNLLGREAPMLARVRWRHYVTVKW</sequence>
<reference evidence="1 2" key="1">
    <citation type="journal article" date="2012" name="PLoS Pathog.">
        <title>Diverse lifestyles and strategies of plant pathogenesis encoded in the genomes of eighteen Dothideomycetes fungi.</title>
        <authorList>
            <person name="Ohm R.A."/>
            <person name="Feau N."/>
            <person name="Henrissat B."/>
            <person name="Schoch C.L."/>
            <person name="Horwitz B.A."/>
            <person name="Barry K.W."/>
            <person name="Condon B.J."/>
            <person name="Copeland A.C."/>
            <person name="Dhillon B."/>
            <person name="Glaser F."/>
            <person name="Hesse C.N."/>
            <person name="Kosti I."/>
            <person name="LaButti K."/>
            <person name="Lindquist E.A."/>
            <person name="Lucas S."/>
            <person name="Salamov A.A."/>
            <person name="Bradshaw R.E."/>
            <person name="Ciuffetti L."/>
            <person name="Hamelin R.C."/>
            <person name="Kema G.H.J."/>
            <person name="Lawrence C."/>
            <person name="Scott J.A."/>
            <person name="Spatafora J.W."/>
            <person name="Turgeon B.G."/>
            <person name="de Wit P.J.G.M."/>
            <person name="Zhong S."/>
            <person name="Goodwin S.B."/>
            <person name="Grigoriev I.V."/>
        </authorList>
    </citation>
    <scope>NUCLEOTIDE SEQUENCE [LARGE SCALE GENOMIC DNA]</scope>
    <source>
        <strain evidence="1 2">UAMH 10762</strain>
    </source>
</reference>
<accession>M2N8G8</accession>
<keyword evidence="2" id="KW-1185">Reference proteome</keyword>
<dbReference type="EMBL" id="KB445550">
    <property type="protein sequence ID" value="EMD00439.1"/>
    <property type="molecule type" value="Genomic_DNA"/>
</dbReference>